<keyword evidence="4" id="KW-1185">Reference proteome</keyword>
<feature type="signal peptide" evidence="2">
    <location>
        <begin position="1"/>
        <end position="18"/>
    </location>
</feature>
<feature type="compositionally biased region" description="Low complexity" evidence="1">
    <location>
        <begin position="21"/>
        <end position="52"/>
    </location>
</feature>
<sequence>MKLISFAVISLLAITVIAQPPQSTTTQSEQPPHSTTTQSEQSLQSTFTQSEQPPQSTFTQSKQSLQSTFIQSEQQPDQDKVQAEAVRLDNIKDDYHVIIEQLTADIIAVQQKAVIAGKMSDTIKIRLQNTGLSSEERLELEKQDSDVEATLDTLYIECGEHNSYQTDIDKNLGILSAELYLLEDNQKLIAKHNVEHVVQLTPSPNSFFNLDILKDQYNNYLNDIKILLGQEDRLRKLGPLLIVIELQTLQQRVKGSMPVSQRYAGVAKRILERAGIRVVD</sequence>
<organism evidence="3 4">
    <name type="scientific">Batrachochytrium salamandrivorans</name>
    <dbReference type="NCBI Taxonomy" id="1357716"/>
    <lineage>
        <taxon>Eukaryota</taxon>
        <taxon>Fungi</taxon>
        <taxon>Fungi incertae sedis</taxon>
        <taxon>Chytridiomycota</taxon>
        <taxon>Chytridiomycota incertae sedis</taxon>
        <taxon>Chytridiomycetes</taxon>
        <taxon>Rhizophydiales</taxon>
        <taxon>Rhizophydiales incertae sedis</taxon>
        <taxon>Batrachochytrium</taxon>
    </lineage>
</organism>
<dbReference type="Proteomes" id="UP001648503">
    <property type="component" value="Unassembled WGS sequence"/>
</dbReference>
<feature type="chain" id="PRO_5045043324" evidence="2">
    <location>
        <begin position="19"/>
        <end position="280"/>
    </location>
</feature>
<comment type="caution">
    <text evidence="3">The sequence shown here is derived from an EMBL/GenBank/DDBJ whole genome shotgun (WGS) entry which is preliminary data.</text>
</comment>
<accession>A0ABQ8FFD3</accession>
<name>A0ABQ8FFD3_9FUNG</name>
<evidence type="ECO:0000256" key="2">
    <source>
        <dbReference type="SAM" id="SignalP"/>
    </source>
</evidence>
<dbReference type="EMBL" id="JAFCIX010000171">
    <property type="protein sequence ID" value="KAH6597058.1"/>
    <property type="molecule type" value="Genomic_DNA"/>
</dbReference>
<keyword evidence="2" id="KW-0732">Signal</keyword>
<evidence type="ECO:0000313" key="3">
    <source>
        <dbReference type="EMBL" id="KAH6597058.1"/>
    </source>
</evidence>
<proteinExistence type="predicted"/>
<evidence type="ECO:0000313" key="4">
    <source>
        <dbReference type="Proteomes" id="UP001648503"/>
    </source>
</evidence>
<reference evidence="3 4" key="1">
    <citation type="submission" date="2021-02" db="EMBL/GenBank/DDBJ databases">
        <title>Variation within the Batrachochytrium salamandrivorans European outbreak.</title>
        <authorList>
            <person name="Kelly M."/>
            <person name="Pasmans F."/>
            <person name="Shea T.P."/>
            <person name="Munoz J.F."/>
            <person name="Carranza S."/>
            <person name="Cuomo C.A."/>
            <person name="Martel A."/>
        </authorList>
    </citation>
    <scope>NUCLEOTIDE SEQUENCE [LARGE SCALE GENOMIC DNA]</scope>
    <source>
        <strain evidence="3 4">AMFP18/2</strain>
    </source>
</reference>
<gene>
    <name evidence="3" type="ORF">BASA50_004707</name>
</gene>
<feature type="region of interest" description="Disordered" evidence="1">
    <location>
        <begin position="21"/>
        <end position="57"/>
    </location>
</feature>
<protein>
    <submittedName>
        <fullName evidence="3">Uncharacterized protein</fullName>
    </submittedName>
</protein>
<evidence type="ECO:0000256" key="1">
    <source>
        <dbReference type="SAM" id="MobiDB-lite"/>
    </source>
</evidence>